<reference evidence="1 2" key="1">
    <citation type="journal article" date="2011" name="Nature">
        <title>Genomic island variability facilitates Prochlorococcus-virus coexistence.</title>
        <authorList>
            <person name="Avrani S."/>
            <person name="Wurtzel O."/>
            <person name="Sharon I."/>
            <person name="Sorek R."/>
            <person name="Lindell D."/>
        </authorList>
    </citation>
    <scope>NUCLEOTIDE SEQUENCE [LARGE SCALE GENOMIC DNA]</scope>
</reference>
<gene>
    <name evidence="1" type="primary">ORF_58</name>
    <name evidence="1" type="ORF">S-TIM4_ORF_58</name>
</gene>
<name>A0A345AWB1_9CAUD</name>
<dbReference type="GeneID" id="54997173"/>
<dbReference type="KEGG" id="vg:54997173"/>
<protein>
    <submittedName>
        <fullName evidence="1">Uncharacterized protein</fullName>
    </submittedName>
</protein>
<proteinExistence type="predicted"/>
<keyword evidence="2" id="KW-1185">Reference proteome</keyword>
<dbReference type="EMBL" id="MH512890">
    <property type="protein sequence ID" value="AXF41194.1"/>
    <property type="molecule type" value="Genomic_DNA"/>
</dbReference>
<organism evidence="1 2">
    <name type="scientific">Cyanophage S-TIM4</name>
    <dbReference type="NCBI Taxonomy" id="1048189"/>
    <lineage>
        <taxon>Viruses</taxon>
        <taxon>Duplodnaviria</taxon>
        <taxon>Heunggongvirae</taxon>
        <taxon>Uroviricota</taxon>
        <taxon>Caudoviricetes</taxon>
        <taxon>Pantevenvirales</taxon>
        <taxon>Kyanoviridae</taxon>
        <taxon>Thaumasvirus</taxon>
        <taxon>Thaumasvirus stim4</taxon>
    </lineage>
</organism>
<sequence>MNRNQRRKQRVDVADLFYLEKIISIDEWHDEWEVCPIQRDHEERARKPKHRNKFSTLESSHLEVDGAVLTKDCYDPETKKTYKAGTRFKTNGHTRDAHWWSDDTDDWQPSHVRVKYKEHETIKSIYKEYLMHDNPDDAEIASDRVDGAYRAVFGERNIVIKDGKLRKVEPLQHAALLCFSNKYNVKMKTNTVNIKMWVSDIEDAVLWVRKVYLDSEFNSWKQTTLPHYNPFTWAYLVSYMKYKEVPEALEKLKELIFRVSNYEVVVDPSNGREDRFSPLNVLLREWQQLKAGTSRYVQTSAMNGSYPSNNMKSFTLLCIDKFIEGKYLSKDGSMRGVNWKAYLEEWELAWKVAHGMTAPHVEYATLPIEMFPEDED</sequence>
<evidence type="ECO:0000313" key="2">
    <source>
        <dbReference type="Proteomes" id="UP000257501"/>
    </source>
</evidence>
<evidence type="ECO:0000313" key="1">
    <source>
        <dbReference type="EMBL" id="AXF41194.1"/>
    </source>
</evidence>
<dbReference type="Proteomes" id="UP000257501">
    <property type="component" value="Segment"/>
</dbReference>
<dbReference type="RefSeq" id="YP_009806315.1">
    <property type="nucleotide sequence ID" value="NC_048015.1"/>
</dbReference>
<accession>A0A345AWB1</accession>